<protein>
    <submittedName>
        <fullName evidence="1">Uncharacterized protein</fullName>
    </submittedName>
</protein>
<accession>A0AA39M1T4</accession>
<comment type="caution">
    <text evidence="1">The sequence shown here is derived from an EMBL/GenBank/DDBJ whole genome shotgun (WGS) entry which is preliminary data.</text>
</comment>
<evidence type="ECO:0000313" key="1">
    <source>
        <dbReference type="EMBL" id="KAK0417425.1"/>
    </source>
</evidence>
<proteinExistence type="predicted"/>
<evidence type="ECO:0000313" key="2">
    <source>
        <dbReference type="Proteomes" id="UP001175271"/>
    </source>
</evidence>
<keyword evidence="2" id="KW-1185">Reference proteome</keyword>
<gene>
    <name evidence="1" type="ORF">QR680_013000</name>
</gene>
<dbReference type="Proteomes" id="UP001175271">
    <property type="component" value="Unassembled WGS sequence"/>
</dbReference>
<sequence>MDSSCAPCKAIAKAVSRRTKKMLRASGKKAKTPVTMGMVSILVQESEGLLAQERGVSRPHAKAIVIHRLSGSSRSGDGGVCDGEMTNMP</sequence>
<reference evidence="1" key="1">
    <citation type="submission" date="2023-06" db="EMBL/GenBank/DDBJ databases">
        <title>Genomic analysis of the entomopathogenic nematode Steinernema hermaphroditum.</title>
        <authorList>
            <person name="Schwarz E.M."/>
            <person name="Heppert J.K."/>
            <person name="Baniya A."/>
            <person name="Schwartz H.T."/>
            <person name="Tan C.-H."/>
            <person name="Antoshechkin I."/>
            <person name="Sternberg P.W."/>
            <person name="Goodrich-Blair H."/>
            <person name="Dillman A.R."/>
        </authorList>
    </citation>
    <scope>NUCLEOTIDE SEQUENCE</scope>
    <source>
        <strain evidence="1">PS9179</strain>
        <tissue evidence="1">Whole animal</tissue>
    </source>
</reference>
<dbReference type="EMBL" id="JAUCMV010000002">
    <property type="protein sequence ID" value="KAK0417425.1"/>
    <property type="molecule type" value="Genomic_DNA"/>
</dbReference>
<name>A0AA39M1T4_9BILA</name>
<dbReference type="AlphaFoldDB" id="A0AA39M1T4"/>
<organism evidence="1 2">
    <name type="scientific">Steinernema hermaphroditum</name>
    <dbReference type="NCBI Taxonomy" id="289476"/>
    <lineage>
        <taxon>Eukaryota</taxon>
        <taxon>Metazoa</taxon>
        <taxon>Ecdysozoa</taxon>
        <taxon>Nematoda</taxon>
        <taxon>Chromadorea</taxon>
        <taxon>Rhabditida</taxon>
        <taxon>Tylenchina</taxon>
        <taxon>Panagrolaimomorpha</taxon>
        <taxon>Strongyloidoidea</taxon>
        <taxon>Steinernematidae</taxon>
        <taxon>Steinernema</taxon>
    </lineage>
</organism>